<evidence type="ECO:0000313" key="2">
    <source>
        <dbReference type="Proteomes" id="UP001183682"/>
    </source>
</evidence>
<name>A0AAE4HR78_ENTGA</name>
<dbReference type="Proteomes" id="UP001183682">
    <property type="component" value="Unassembled WGS sequence"/>
</dbReference>
<accession>A0AAE4HR78</accession>
<protein>
    <submittedName>
        <fullName evidence="1">Amino acid ABC transporter substrate-binding protein</fullName>
    </submittedName>
</protein>
<dbReference type="EMBL" id="JARPZN010000015">
    <property type="protein sequence ID" value="MDT2691542.1"/>
    <property type="molecule type" value="Genomic_DNA"/>
</dbReference>
<comment type="caution">
    <text evidence="1">The sequence shown here is derived from an EMBL/GenBank/DDBJ whole genome shotgun (WGS) entry which is preliminary data.</text>
</comment>
<evidence type="ECO:0000313" key="1">
    <source>
        <dbReference type="EMBL" id="MDT2691542.1"/>
    </source>
</evidence>
<organism evidence="1 2">
    <name type="scientific">Enterococcus gallinarum</name>
    <dbReference type="NCBI Taxonomy" id="1353"/>
    <lineage>
        <taxon>Bacteria</taxon>
        <taxon>Bacillati</taxon>
        <taxon>Bacillota</taxon>
        <taxon>Bacilli</taxon>
        <taxon>Lactobacillales</taxon>
        <taxon>Enterococcaceae</taxon>
        <taxon>Enterococcus</taxon>
    </lineage>
</organism>
<sequence length="169" mass="19757">MTLDRLVKSKKIEKVAPGFYVMKDTFIDELYLAQSVYSKGVFSHETALDIYQVGTYIPKKLNMTFPKGYNVPKDRLDNYAIQPHYTTKETFELGLTETESFYGNKIVLYDLERTLCDMWNSRYTASAEVKQEALKEYMNSPSRNTSKLRKYMQILKSPKEMSAYMVPLY</sequence>
<proteinExistence type="predicted"/>
<dbReference type="AlphaFoldDB" id="A0AAE4HR78"/>
<gene>
    <name evidence="1" type="ORF">P7E30_15295</name>
</gene>
<reference evidence="1" key="1">
    <citation type="submission" date="2023-03" db="EMBL/GenBank/DDBJ databases">
        <authorList>
            <person name="Shen W."/>
            <person name="Cai J."/>
        </authorList>
    </citation>
    <scope>NUCLEOTIDE SEQUENCE</scope>
    <source>
        <strain evidence="1">K69-2</strain>
    </source>
</reference>